<keyword evidence="8" id="KW-0804">Transcription</keyword>
<feature type="region of interest" description="Disordered" evidence="13">
    <location>
        <begin position="231"/>
        <end position="256"/>
    </location>
</feature>
<feature type="domain" description="HSF-type DNA-binding" evidence="14">
    <location>
        <begin position="75"/>
        <end position="99"/>
    </location>
</feature>
<dbReference type="PANTHER" id="PTHR10015">
    <property type="entry name" value="HEAT SHOCK TRANSCRIPTION FACTOR"/>
    <property type="match status" value="1"/>
</dbReference>
<dbReference type="EMBL" id="CACSLK010031421">
    <property type="protein sequence ID" value="CAA0838913.1"/>
    <property type="molecule type" value="Genomic_DNA"/>
</dbReference>
<gene>
    <name evidence="15" type="ORF">SHERM_05486</name>
</gene>
<dbReference type="Gene3D" id="1.10.10.10">
    <property type="entry name" value="Winged helix-like DNA-binding domain superfamily/Winged helix DNA-binding domain"/>
    <property type="match status" value="1"/>
</dbReference>
<dbReference type="GO" id="GO:0006357">
    <property type="term" value="P:regulation of transcription by RNA polymerase II"/>
    <property type="evidence" value="ECO:0007669"/>
    <property type="project" value="TreeGrafter"/>
</dbReference>
<keyword evidence="9" id="KW-0539">Nucleus</keyword>
<evidence type="ECO:0000256" key="1">
    <source>
        <dbReference type="ARBA" id="ARBA00004123"/>
    </source>
</evidence>
<evidence type="ECO:0000256" key="7">
    <source>
        <dbReference type="ARBA" id="ARBA00023159"/>
    </source>
</evidence>
<keyword evidence="7" id="KW-0010">Activator</keyword>
<dbReference type="FunFam" id="1.10.10.10:FF:000057">
    <property type="entry name" value="Heat shock transcription factor 1"/>
    <property type="match status" value="1"/>
</dbReference>
<evidence type="ECO:0000256" key="8">
    <source>
        <dbReference type="ARBA" id="ARBA00023163"/>
    </source>
</evidence>
<dbReference type="GO" id="GO:0003700">
    <property type="term" value="F:DNA-binding transcription factor activity"/>
    <property type="evidence" value="ECO:0007669"/>
    <property type="project" value="InterPro"/>
</dbReference>
<keyword evidence="6" id="KW-0238">DNA-binding</keyword>
<comment type="function">
    <text evidence="10">DNA-binding protein that specifically binds heat shock promoter elements (HSE) and activates transcription.</text>
</comment>
<dbReference type="GO" id="GO:0000978">
    <property type="term" value="F:RNA polymerase II cis-regulatory region sequence-specific DNA binding"/>
    <property type="evidence" value="ECO:0007669"/>
    <property type="project" value="TreeGrafter"/>
</dbReference>
<name>A0A9N7NV91_STRHE</name>
<evidence type="ECO:0000256" key="3">
    <source>
        <dbReference type="ARBA" id="ARBA00022553"/>
    </source>
</evidence>
<protein>
    <recommendedName>
        <fullName evidence="11">Heat stress transcription factor</fullName>
    </recommendedName>
</protein>
<evidence type="ECO:0000313" key="16">
    <source>
        <dbReference type="Proteomes" id="UP001153555"/>
    </source>
</evidence>
<evidence type="ECO:0000256" key="9">
    <source>
        <dbReference type="ARBA" id="ARBA00023242"/>
    </source>
</evidence>
<evidence type="ECO:0000256" key="6">
    <source>
        <dbReference type="ARBA" id="ARBA00023125"/>
    </source>
</evidence>
<reference evidence="15" key="1">
    <citation type="submission" date="2019-12" db="EMBL/GenBank/DDBJ databases">
        <authorList>
            <person name="Scholes J."/>
        </authorList>
    </citation>
    <scope>NUCLEOTIDE SEQUENCE</scope>
</reference>
<dbReference type="AlphaFoldDB" id="A0A9N7NV91"/>
<dbReference type="PANTHER" id="PTHR10015:SF322">
    <property type="entry name" value="HEAT STRESS TRANSCRIPTION FACTOR A-7A"/>
    <property type="match status" value="1"/>
</dbReference>
<dbReference type="GO" id="GO:0005634">
    <property type="term" value="C:nucleus"/>
    <property type="evidence" value="ECO:0007669"/>
    <property type="project" value="UniProtKB-SubCell"/>
</dbReference>
<dbReference type="PRINTS" id="PR00056">
    <property type="entry name" value="HSFDOMAIN"/>
</dbReference>
<comment type="caution">
    <text evidence="15">The sequence shown here is derived from an EMBL/GenBank/DDBJ whole genome shotgun (WGS) entry which is preliminary data.</text>
</comment>
<comment type="subcellular location">
    <subcellularLocation>
        <location evidence="1">Nucleus</location>
    </subcellularLocation>
</comment>
<keyword evidence="16" id="KW-1185">Reference proteome</keyword>
<dbReference type="PROSITE" id="PS00434">
    <property type="entry name" value="HSF_DOMAIN"/>
    <property type="match status" value="1"/>
</dbReference>
<evidence type="ECO:0000256" key="13">
    <source>
        <dbReference type="SAM" id="MobiDB-lite"/>
    </source>
</evidence>
<evidence type="ECO:0000256" key="5">
    <source>
        <dbReference type="ARBA" id="ARBA00023016"/>
    </source>
</evidence>
<comment type="similarity">
    <text evidence="2 12">Belongs to the HSF family.</text>
</comment>
<dbReference type="GO" id="GO:0034605">
    <property type="term" value="P:cellular response to heat"/>
    <property type="evidence" value="ECO:0007669"/>
    <property type="project" value="TreeGrafter"/>
</dbReference>
<evidence type="ECO:0000313" key="15">
    <source>
        <dbReference type="EMBL" id="CAA0838913.1"/>
    </source>
</evidence>
<dbReference type="OrthoDB" id="60033at2759"/>
<dbReference type="InterPro" id="IPR036390">
    <property type="entry name" value="WH_DNA-bd_sf"/>
</dbReference>
<sequence length="351" mass="40299">MNPGFLIKEECSSDSDQLAAPPRPMEGLNEVGPPPFLSKTFEMVDDFRTGQIVSWSNGGNSFVVWDLHAFASNILPTYFKHHNFSSFVRQLNTYGFKKIDSEKWEFANEYFIKDQKHLLKNIRRRRKNPSNAPFSHQQSTTNNPCVEIGTFGQDIEIDRLKRDKEVLTMELVKLRQQQQETRSHLHRVELNLRKTELKQQQMMRFLAKAARNPDFVCQLIQMKARNKEIEEDIGKKRQRPIEYGESSSSRSGNYPSKIKIEPLHGFQVSELEALALEMQGLGRAKRENEEKSEGLEELGNCCDKELDEGFWEELLSEGFGEGGDDGDNDGDEEDVKVLADRFGYLGSSPNK</sequence>
<dbReference type="SMART" id="SM00415">
    <property type="entry name" value="HSF"/>
    <property type="match status" value="1"/>
</dbReference>
<evidence type="ECO:0000256" key="10">
    <source>
        <dbReference type="ARBA" id="ARBA00055747"/>
    </source>
</evidence>
<accession>A0A9N7NV91</accession>
<proteinExistence type="inferred from homology"/>
<feature type="compositionally biased region" description="Basic and acidic residues" evidence="13">
    <location>
        <begin position="231"/>
        <end position="242"/>
    </location>
</feature>
<keyword evidence="5" id="KW-0346">Stress response</keyword>
<evidence type="ECO:0000259" key="14">
    <source>
        <dbReference type="PROSITE" id="PS00434"/>
    </source>
</evidence>
<feature type="compositionally biased region" description="Polar residues" evidence="13">
    <location>
        <begin position="245"/>
        <end position="254"/>
    </location>
</feature>
<feature type="region of interest" description="Disordered" evidence="13">
    <location>
        <begin position="12"/>
        <end position="31"/>
    </location>
</feature>
<keyword evidence="4" id="KW-0805">Transcription regulation</keyword>
<dbReference type="Pfam" id="PF00447">
    <property type="entry name" value="HSF_DNA-bind"/>
    <property type="match status" value="1"/>
</dbReference>
<evidence type="ECO:0000256" key="12">
    <source>
        <dbReference type="RuleBase" id="RU004020"/>
    </source>
</evidence>
<dbReference type="Proteomes" id="UP001153555">
    <property type="component" value="Unassembled WGS sequence"/>
</dbReference>
<evidence type="ECO:0000256" key="4">
    <source>
        <dbReference type="ARBA" id="ARBA00023015"/>
    </source>
</evidence>
<dbReference type="SUPFAM" id="SSF46785">
    <property type="entry name" value="Winged helix' DNA-binding domain"/>
    <property type="match status" value="1"/>
</dbReference>
<dbReference type="InterPro" id="IPR036388">
    <property type="entry name" value="WH-like_DNA-bd_sf"/>
</dbReference>
<organism evidence="15 16">
    <name type="scientific">Striga hermonthica</name>
    <name type="common">Purple witchweed</name>
    <name type="synonym">Buchnera hermonthica</name>
    <dbReference type="NCBI Taxonomy" id="68872"/>
    <lineage>
        <taxon>Eukaryota</taxon>
        <taxon>Viridiplantae</taxon>
        <taxon>Streptophyta</taxon>
        <taxon>Embryophyta</taxon>
        <taxon>Tracheophyta</taxon>
        <taxon>Spermatophyta</taxon>
        <taxon>Magnoliopsida</taxon>
        <taxon>eudicotyledons</taxon>
        <taxon>Gunneridae</taxon>
        <taxon>Pentapetalae</taxon>
        <taxon>asterids</taxon>
        <taxon>lamiids</taxon>
        <taxon>Lamiales</taxon>
        <taxon>Orobanchaceae</taxon>
        <taxon>Buchnereae</taxon>
        <taxon>Striga</taxon>
    </lineage>
</organism>
<keyword evidence="3" id="KW-0597">Phosphoprotein</keyword>
<dbReference type="InterPro" id="IPR000232">
    <property type="entry name" value="HSF_DNA-bd"/>
</dbReference>
<evidence type="ECO:0000256" key="11">
    <source>
        <dbReference type="ARBA" id="ARBA00081483"/>
    </source>
</evidence>
<evidence type="ECO:0000256" key="2">
    <source>
        <dbReference type="ARBA" id="ARBA00006403"/>
    </source>
</evidence>